<evidence type="ECO:0000313" key="1">
    <source>
        <dbReference type="EMBL" id="KAL2723816.1"/>
    </source>
</evidence>
<evidence type="ECO:0000313" key="2">
    <source>
        <dbReference type="Proteomes" id="UP001607303"/>
    </source>
</evidence>
<comment type="caution">
    <text evidence="1">The sequence shown here is derived from an EMBL/GenBank/DDBJ whole genome shotgun (WGS) entry which is preliminary data.</text>
</comment>
<protein>
    <submittedName>
        <fullName evidence="1">Uncharacterized protein</fullName>
    </submittedName>
</protein>
<dbReference type="Proteomes" id="UP001607303">
    <property type="component" value="Unassembled WGS sequence"/>
</dbReference>
<organism evidence="1 2">
    <name type="scientific">Vespula maculifrons</name>
    <name type="common">Eastern yellow jacket</name>
    <name type="synonym">Wasp</name>
    <dbReference type="NCBI Taxonomy" id="7453"/>
    <lineage>
        <taxon>Eukaryota</taxon>
        <taxon>Metazoa</taxon>
        <taxon>Ecdysozoa</taxon>
        <taxon>Arthropoda</taxon>
        <taxon>Hexapoda</taxon>
        <taxon>Insecta</taxon>
        <taxon>Pterygota</taxon>
        <taxon>Neoptera</taxon>
        <taxon>Endopterygota</taxon>
        <taxon>Hymenoptera</taxon>
        <taxon>Apocrita</taxon>
        <taxon>Aculeata</taxon>
        <taxon>Vespoidea</taxon>
        <taxon>Vespidae</taxon>
        <taxon>Vespinae</taxon>
        <taxon>Vespula</taxon>
    </lineage>
</organism>
<name>A0ABD2ATU9_VESMC</name>
<proteinExistence type="predicted"/>
<accession>A0ABD2ATU9</accession>
<dbReference type="AlphaFoldDB" id="A0ABD2ATU9"/>
<gene>
    <name evidence="1" type="ORF">V1477_019048</name>
</gene>
<sequence length="76" mass="8914">MSPIVYYDCCQVVPMYDLIKVDHYLRSIVGINITSRHNVFSEACVKEEYAIVSFKNTLYSSVLLNFQFMILRIEKL</sequence>
<keyword evidence="2" id="KW-1185">Reference proteome</keyword>
<dbReference type="EMBL" id="JAYRBN010000113">
    <property type="protein sequence ID" value="KAL2723816.1"/>
    <property type="molecule type" value="Genomic_DNA"/>
</dbReference>
<reference evidence="1 2" key="1">
    <citation type="journal article" date="2024" name="Ann. Entomol. Soc. Am.">
        <title>Genomic analyses of the southern and eastern yellowjacket wasps (Hymenoptera: Vespidae) reveal evolutionary signatures of social life.</title>
        <authorList>
            <person name="Catto M.A."/>
            <person name="Caine P.B."/>
            <person name="Orr S.E."/>
            <person name="Hunt B.G."/>
            <person name="Goodisman M.A.D."/>
        </authorList>
    </citation>
    <scope>NUCLEOTIDE SEQUENCE [LARGE SCALE GENOMIC DNA]</scope>
    <source>
        <strain evidence="1">232</strain>
        <tissue evidence="1">Head and thorax</tissue>
    </source>
</reference>